<accession>A0A834IUI6</accession>
<dbReference type="InterPro" id="IPR020825">
    <property type="entry name" value="Phe-tRNA_synthase-like_B3/B4"/>
</dbReference>
<feature type="domain" description="B3/B4 tRNA-binding" evidence="3">
    <location>
        <begin position="274"/>
        <end position="448"/>
    </location>
</feature>
<dbReference type="Gene3D" id="3.80.10.10">
    <property type="entry name" value="Ribonuclease Inhibitor"/>
    <property type="match status" value="1"/>
</dbReference>
<dbReference type="SMART" id="SM00369">
    <property type="entry name" value="LRR_TYP"/>
    <property type="match status" value="3"/>
</dbReference>
<dbReference type="PANTHER" id="PTHR10947:SF3">
    <property type="entry name" value="LEUCINE-RICH REPEAT-CONTAINING PROTEIN 47"/>
    <property type="match status" value="1"/>
</dbReference>
<dbReference type="InterPro" id="IPR001611">
    <property type="entry name" value="Leu-rich_rpt"/>
</dbReference>
<dbReference type="InterPro" id="IPR045060">
    <property type="entry name" value="Phe-tRNA-ligase_IIc_bsu"/>
</dbReference>
<dbReference type="PANTHER" id="PTHR10947">
    <property type="entry name" value="PHENYLALANYL-TRNA SYNTHETASE BETA CHAIN AND LEUCINE-RICH REPEAT-CONTAINING PROTEIN 47"/>
    <property type="match status" value="1"/>
</dbReference>
<dbReference type="Proteomes" id="UP000625711">
    <property type="component" value="Unassembled WGS sequence"/>
</dbReference>
<dbReference type="Pfam" id="PF23598">
    <property type="entry name" value="LRR_14"/>
    <property type="match status" value="1"/>
</dbReference>
<organism evidence="4 5">
    <name type="scientific">Rhynchophorus ferrugineus</name>
    <name type="common">Red palm weevil</name>
    <name type="synonym">Curculio ferrugineus</name>
    <dbReference type="NCBI Taxonomy" id="354439"/>
    <lineage>
        <taxon>Eukaryota</taxon>
        <taxon>Metazoa</taxon>
        <taxon>Ecdysozoa</taxon>
        <taxon>Arthropoda</taxon>
        <taxon>Hexapoda</taxon>
        <taxon>Insecta</taxon>
        <taxon>Pterygota</taxon>
        <taxon>Neoptera</taxon>
        <taxon>Endopterygota</taxon>
        <taxon>Coleoptera</taxon>
        <taxon>Polyphaga</taxon>
        <taxon>Cucujiformia</taxon>
        <taxon>Curculionidae</taxon>
        <taxon>Dryophthorinae</taxon>
        <taxon>Rhynchophorus</taxon>
    </lineage>
</organism>
<dbReference type="InterPro" id="IPR005146">
    <property type="entry name" value="B3/B4_tRNA-bd"/>
</dbReference>
<evidence type="ECO:0000256" key="2">
    <source>
        <dbReference type="ARBA" id="ARBA00022737"/>
    </source>
</evidence>
<sequence>MWPEIEAAKKEHRRELSLSGSEISKRIDDSGLDITLFSLSELNYLSLTDTNVHKIPSEILKLNNLQTLILHSNKIKYCDQNIFKLPKLKVLDLSRNLLTSLPDNITTLLQIVSLNLSYNKLDAFSILSNCTKLAVLDLSNNNLKLFPNVCFDYMISLSEIKLHDLSENCIKVLPGELADCHKLKEINLKSNPIIDRRLKKLIEQCRTKQIVDYVKQHCQKSERRLHENKNLQHKAQGNMDIKKAYEEDLFKYNIHIKPSNENIKIIIHDSVKLVREHITCCIINKIAFTEDLFKKFIQLQNRLHDKVCDKRNIATIATHDLKKMGVGIVKYTTFPPDELKIKPLHRSSEMSGIELVTKLQSEANNLRKEKKRNTYSGIHKYLYMVEGAVLYPCLLNKDDNVISFPPITNSDITKIDVSSTDILLEVTSKLSQKTCNNVAEEVLKEIVYLFEKDLEIQQVKIFDNEEKLKMIFPSRSDLNFNPESSIKIIRE</sequence>
<keyword evidence="2" id="KW-0677">Repeat</keyword>
<evidence type="ECO:0000313" key="5">
    <source>
        <dbReference type="Proteomes" id="UP000625711"/>
    </source>
</evidence>
<dbReference type="SUPFAM" id="SSF52058">
    <property type="entry name" value="L domain-like"/>
    <property type="match status" value="1"/>
</dbReference>
<dbReference type="EMBL" id="JAACXV010000023">
    <property type="protein sequence ID" value="KAF7286654.1"/>
    <property type="molecule type" value="Genomic_DNA"/>
</dbReference>
<dbReference type="InterPro" id="IPR003591">
    <property type="entry name" value="Leu-rich_rpt_typical-subtyp"/>
</dbReference>
<protein>
    <recommendedName>
        <fullName evidence="3">B3/B4 tRNA-binding domain-containing protein</fullName>
    </recommendedName>
</protein>
<keyword evidence="5" id="KW-1185">Reference proteome</keyword>
<dbReference type="AlphaFoldDB" id="A0A834IUI6"/>
<gene>
    <name evidence="4" type="ORF">GWI33_004684</name>
</gene>
<dbReference type="PROSITE" id="PS51450">
    <property type="entry name" value="LRR"/>
    <property type="match status" value="2"/>
</dbReference>
<evidence type="ECO:0000313" key="4">
    <source>
        <dbReference type="EMBL" id="KAF7286654.1"/>
    </source>
</evidence>
<dbReference type="Gene3D" id="3.50.40.10">
    <property type="entry name" value="Phenylalanyl-trna Synthetase, Chain B, domain 3"/>
    <property type="match status" value="1"/>
</dbReference>
<dbReference type="InterPro" id="IPR032675">
    <property type="entry name" value="LRR_dom_sf"/>
</dbReference>
<dbReference type="SMART" id="SM00873">
    <property type="entry name" value="B3_4"/>
    <property type="match status" value="1"/>
</dbReference>
<evidence type="ECO:0000259" key="3">
    <source>
        <dbReference type="SMART" id="SM00873"/>
    </source>
</evidence>
<dbReference type="GO" id="GO:0004826">
    <property type="term" value="F:phenylalanine-tRNA ligase activity"/>
    <property type="evidence" value="ECO:0007669"/>
    <property type="project" value="InterPro"/>
</dbReference>
<dbReference type="OrthoDB" id="67933at2759"/>
<dbReference type="GO" id="GO:0003723">
    <property type="term" value="F:RNA binding"/>
    <property type="evidence" value="ECO:0007669"/>
    <property type="project" value="InterPro"/>
</dbReference>
<evidence type="ECO:0000256" key="1">
    <source>
        <dbReference type="ARBA" id="ARBA00022614"/>
    </source>
</evidence>
<dbReference type="InterPro" id="IPR055414">
    <property type="entry name" value="LRR_R13L4/SHOC2-like"/>
</dbReference>
<comment type="caution">
    <text evidence="4">The sequence shown here is derived from an EMBL/GenBank/DDBJ whole genome shotgun (WGS) entry which is preliminary data.</text>
</comment>
<reference evidence="4" key="1">
    <citation type="submission" date="2020-08" db="EMBL/GenBank/DDBJ databases">
        <title>Genome sequencing and assembly of the red palm weevil Rhynchophorus ferrugineus.</title>
        <authorList>
            <person name="Dias G.B."/>
            <person name="Bergman C.M."/>
            <person name="Manee M."/>
        </authorList>
    </citation>
    <scope>NUCLEOTIDE SEQUENCE</scope>
    <source>
        <strain evidence="4">AA-2017</strain>
        <tissue evidence="4">Whole larva</tissue>
    </source>
</reference>
<proteinExistence type="predicted"/>
<name>A0A834IUI6_RHYFE</name>
<dbReference type="PRINTS" id="PR00019">
    <property type="entry name" value="LEURICHRPT"/>
</dbReference>
<dbReference type="GO" id="GO:0006432">
    <property type="term" value="P:phenylalanyl-tRNA aminoacylation"/>
    <property type="evidence" value="ECO:0007669"/>
    <property type="project" value="InterPro"/>
</dbReference>
<keyword evidence="1" id="KW-0433">Leucine-rich repeat</keyword>